<dbReference type="GO" id="GO:0045504">
    <property type="term" value="F:dynein heavy chain binding"/>
    <property type="evidence" value="ECO:0007669"/>
    <property type="project" value="TreeGrafter"/>
</dbReference>
<gene>
    <name evidence="16" type="ORF">PPERSA_08290</name>
</gene>
<name>A0A0V0QP93_PSEPJ</name>
<dbReference type="AlphaFoldDB" id="A0A0V0QP93"/>
<keyword evidence="6" id="KW-0217">Developmental protein</keyword>
<dbReference type="OrthoDB" id="10263060at2759"/>
<comment type="subcellular location">
    <subcellularLocation>
        <location evidence="3">Cytoplasm</location>
        <location evidence="3">Cytoskeleton</location>
        <location evidence="3">Cilium axoneme</location>
    </subcellularLocation>
    <subcellularLocation>
        <location evidence="1">Cytoplasm</location>
        <location evidence="1">Cytoskeleton</location>
        <location evidence="1">Cilium basal body</location>
    </subcellularLocation>
    <subcellularLocation>
        <location evidence="2">Cytoplasm</location>
        <location evidence="2">Cytoskeleton</location>
        <location evidence="2">Microtubule organizing center</location>
        <location evidence="2">Centrosome</location>
    </subcellularLocation>
</comment>
<evidence type="ECO:0000256" key="5">
    <source>
        <dbReference type="ARBA" id="ARBA00018863"/>
    </source>
</evidence>
<evidence type="ECO:0000256" key="14">
    <source>
        <dbReference type="ARBA" id="ARBA00023273"/>
    </source>
</evidence>
<evidence type="ECO:0000256" key="13">
    <source>
        <dbReference type="ARBA" id="ARBA00023212"/>
    </source>
</evidence>
<evidence type="ECO:0000256" key="7">
    <source>
        <dbReference type="ARBA" id="ARBA00022490"/>
    </source>
</evidence>
<keyword evidence="8" id="KW-0493">Microtubule</keyword>
<evidence type="ECO:0000313" key="17">
    <source>
        <dbReference type="Proteomes" id="UP000054937"/>
    </source>
</evidence>
<feature type="region of interest" description="Disordered" evidence="15">
    <location>
        <begin position="1"/>
        <end position="55"/>
    </location>
</feature>
<dbReference type="GO" id="GO:0005874">
    <property type="term" value="C:microtubule"/>
    <property type="evidence" value="ECO:0007669"/>
    <property type="project" value="UniProtKB-KW"/>
</dbReference>
<dbReference type="Proteomes" id="UP000054937">
    <property type="component" value="Unassembled WGS sequence"/>
</dbReference>
<keyword evidence="10" id="KW-0243">Dynein</keyword>
<evidence type="ECO:0000256" key="10">
    <source>
        <dbReference type="ARBA" id="ARBA00023017"/>
    </source>
</evidence>
<evidence type="ECO:0000313" key="16">
    <source>
        <dbReference type="EMBL" id="KRX04075.1"/>
    </source>
</evidence>
<proteinExistence type="inferred from homology"/>
<dbReference type="GO" id="GO:0005868">
    <property type="term" value="C:cytoplasmic dynein complex"/>
    <property type="evidence" value="ECO:0007669"/>
    <property type="project" value="InterPro"/>
</dbReference>
<comment type="similarity">
    <text evidence="4">Belongs to the dynein light intermediate chain family.</text>
</comment>
<dbReference type="SUPFAM" id="SSF52540">
    <property type="entry name" value="P-loop containing nucleoside triphosphate hydrolases"/>
    <property type="match status" value="1"/>
</dbReference>
<evidence type="ECO:0000256" key="8">
    <source>
        <dbReference type="ARBA" id="ARBA00022701"/>
    </source>
</evidence>
<evidence type="ECO:0000256" key="1">
    <source>
        <dbReference type="ARBA" id="ARBA00004120"/>
    </source>
</evidence>
<keyword evidence="9" id="KW-0970">Cilium biogenesis/degradation</keyword>
<keyword evidence="16" id="KW-0378">Hydrolase</keyword>
<dbReference type="InterPro" id="IPR027417">
    <property type="entry name" value="P-loop_NTPase"/>
</dbReference>
<dbReference type="PANTHER" id="PTHR13236:SF0">
    <property type="entry name" value="CYTOPLASMIC DYNEIN 2 LIGHT INTERMEDIATE CHAIN 1"/>
    <property type="match status" value="1"/>
</dbReference>
<keyword evidence="12" id="KW-0505">Motor protein</keyword>
<keyword evidence="13" id="KW-0206">Cytoskeleton</keyword>
<dbReference type="InterPro" id="IPR022780">
    <property type="entry name" value="Dynein_light_int_chain"/>
</dbReference>
<reference evidence="16 17" key="1">
    <citation type="journal article" date="2015" name="Sci. Rep.">
        <title>Genome of the facultative scuticociliatosis pathogen Pseudocohnilembus persalinus provides insight into its virulence through horizontal gene transfer.</title>
        <authorList>
            <person name="Xiong J."/>
            <person name="Wang G."/>
            <person name="Cheng J."/>
            <person name="Tian M."/>
            <person name="Pan X."/>
            <person name="Warren A."/>
            <person name="Jiang C."/>
            <person name="Yuan D."/>
            <person name="Miao W."/>
        </authorList>
    </citation>
    <scope>NUCLEOTIDE SEQUENCE [LARGE SCALE GENOMIC DNA]</scope>
    <source>
        <strain evidence="16">36N120E</strain>
    </source>
</reference>
<evidence type="ECO:0000256" key="6">
    <source>
        <dbReference type="ARBA" id="ARBA00022473"/>
    </source>
</evidence>
<feature type="compositionally biased region" description="Low complexity" evidence="15">
    <location>
        <begin position="23"/>
        <end position="55"/>
    </location>
</feature>
<dbReference type="OMA" id="LQYNVKP"/>
<evidence type="ECO:0000256" key="11">
    <source>
        <dbReference type="ARBA" id="ARBA00023069"/>
    </source>
</evidence>
<dbReference type="InParanoid" id="A0A0V0QP93"/>
<dbReference type="Pfam" id="PF05783">
    <property type="entry name" value="DLIC"/>
    <property type="match status" value="1"/>
</dbReference>
<sequence>MSDFEQEQEEYNGQRVIGEEDQNYQYEQKYENQRQNGRQQEQEQQQQEIEQNNIKQENEEKVDIWEIAKQNQQKNNENKHQDKNIVVIGDSGVGKSQFLAILKESNQEIQPTSGIEYTFVKRAYSTQQILNFYEIAGGRVLSNMITAFMNDQKLQNSSAIIVVDLSKPVKIIESLQFWFDEIRKNVNQYLEKMDDQQKVSDYKYSLIQQFQEHSDRTRIDPLPLQTIVVGQKWDVFEKFDAEKRKWVTRLLRYMCHLNGASLVFSSYNQNAAAQVRGAVNGLFFEDKQFFREDHLKQVQISFPLDQVTKIGLPGQGGSNQQNIESFRKIISEQFSQMEQEEQKKKDIFTLYDKFSEQKIDALKGEKDQEMQRLSKKFVQQVR</sequence>
<evidence type="ECO:0000256" key="3">
    <source>
        <dbReference type="ARBA" id="ARBA00004430"/>
    </source>
</evidence>
<evidence type="ECO:0000256" key="15">
    <source>
        <dbReference type="SAM" id="MobiDB-lite"/>
    </source>
</evidence>
<protein>
    <recommendedName>
        <fullName evidence="5">Cytoplasmic dynein 2 light intermediate chain 1</fullName>
    </recommendedName>
</protein>
<dbReference type="GO" id="GO:0036064">
    <property type="term" value="C:ciliary basal body"/>
    <property type="evidence" value="ECO:0007669"/>
    <property type="project" value="TreeGrafter"/>
</dbReference>
<keyword evidence="7" id="KW-0963">Cytoplasm</keyword>
<dbReference type="EMBL" id="LDAU01000121">
    <property type="protein sequence ID" value="KRX04075.1"/>
    <property type="molecule type" value="Genomic_DNA"/>
</dbReference>
<evidence type="ECO:0000256" key="12">
    <source>
        <dbReference type="ARBA" id="ARBA00023175"/>
    </source>
</evidence>
<keyword evidence="17" id="KW-1185">Reference proteome</keyword>
<comment type="caution">
    <text evidence="16">The sequence shown here is derived from an EMBL/GenBank/DDBJ whole genome shotgun (WGS) entry which is preliminary data.</text>
</comment>
<evidence type="ECO:0000256" key="9">
    <source>
        <dbReference type="ARBA" id="ARBA00022794"/>
    </source>
</evidence>
<feature type="compositionally biased region" description="Acidic residues" evidence="15">
    <location>
        <begin position="1"/>
        <end position="10"/>
    </location>
</feature>
<dbReference type="GO" id="GO:0016787">
    <property type="term" value="F:hydrolase activity"/>
    <property type="evidence" value="ECO:0007669"/>
    <property type="project" value="UniProtKB-KW"/>
</dbReference>
<evidence type="ECO:0000256" key="4">
    <source>
        <dbReference type="ARBA" id="ARBA00006831"/>
    </source>
</evidence>
<dbReference type="PANTHER" id="PTHR13236">
    <property type="entry name" value="DYNEIN 2 LIGHT INTERMEDIATE CHAIN, ISOFORM 2"/>
    <property type="match status" value="1"/>
</dbReference>
<dbReference type="GO" id="GO:0005930">
    <property type="term" value="C:axoneme"/>
    <property type="evidence" value="ECO:0007669"/>
    <property type="project" value="UniProtKB-SubCell"/>
</dbReference>
<dbReference type="GO" id="GO:0035721">
    <property type="term" value="P:intraciliary retrograde transport"/>
    <property type="evidence" value="ECO:0007669"/>
    <property type="project" value="InterPro"/>
</dbReference>
<dbReference type="GO" id="GO:0005813">
    <property type="term" value="C:centrosome"/>
    <property type="evidence" value="ECO:0007669"/>
    <property type="project" value="UniProtKB-SubCell"/>
</dbReference>
<dbReference type="Gene3D" id="3.40.50.300">
    <property type="entry name" value="P-loop containing nucleotide triphosphate hydrolases"/>
    <property type="match status" value="1"/>
</dbReference>
<dbReference type="InterPro" id="IPR040045">
    <property type="entry name" value="DYNC2LI1"/>
</dbReference>
<keyword evidence="11" id="KW-0969">Cilium</keyword>
<keyword evidence="14" id="KW-0966">Cell projection</keyword>
<accession>A0A0V0QP93</accession>
<organism evidence="16 17">
    <name type="scientific">Pseudocohnilembus persalinus</name>
    <name type="common">Ciliate</name>
    <dbReference type="NCBI Taxonomy" id="266149"/>
    <lineage>
        <taxon>Eukaryota</taxon>
        <taxon>Sar</taxon>
        <taxon>Alveolata</taxon>
        <taxon>Ciliophora</taxon>
        <taxon>Intramacronucleata</taxon>
        <taxon>Oligohymenophorea</taxon>
        <taxon>Scuticociliatia</taxon>
        <taxon>Philasterida</taxon>
        <taxon>Pseudocohnilembidae</taxon>
        <taxon>Pseudocohnilembus</taxon>
    </lineage>
</organism>
<evidence type="ECO:0000256" key="2">
    <source>
        <dbReference type="ARBA" id="ARBA00004300"/>
    </source>
</evidence>
<dbReference type="GO" id="GO:0035735">
    <property type="term" value="P:intraciliary transport involved in cilium assembly"/>
    <property type="evidence" value="ECO:0007669"/>
    <property type="project" value="InterPro"/>
</dbReference>